<gene>
    <name evidence="3" type="ORF">BDZ83DRAFT_191200</name>
</gene>
<sequence>MIIGFSSSIESRRMRDLTLGFPMPAVAAATAGLGLLFALASVVKRNRLTALASAILTALSFIFVVSALGCIFSLFEKIRKELPRSTDLRLATNLRVFHDISMKYGASTWTLVAACAMLLLSSAVFIFAWLAELRQARQKVSDDSREKARFSLSEGRPSDAGS</sequence>
<accession>A0AAD8X9C2</accession>
<organism evidence="3 4">
    <name type="scientific">Glomerella acutata</name>
    <name type="common">Colletotrichum acutatum</name>
    <dbReference type="NCBI Taxonomy" id="27357"/>
    <lineage>
        <taxon>Eukaryota</taxon>
        <taxon>Fungi</taxon>
        <taxon>Dikarya</taxon>
        <taxon>Ascomycota</taxon>
        <taxon>Pezizomycotina</taxon>
        <taxon>Sordariomycetes</taxon>
        <taxon>Hypocreomycetidae</taxon>
        <taxon>Glomerellales</taxon>
        <taxon>Glomerellaceae</taxon>
        <taxon>Colletotrichum</taxon>
        <taxon>Colletotrichum acutatum species complex</taxon>
    </lineage>
</organism>
<feature type="transmembrane region" description="Helical" evidence="2">
    <location>
        <begin position="109"/>
        <end position="131"/>
    </location>
</feature>
<name>A0AAD8X9C2_GLOAC</name>
<feature type="transmembrane region" description="Helical" evidence="2">
    <location>
        <begin position="50"/>
        <end position="75"/>
    </location>
</feature>
<proteinExistence type="predicted"/>
<evidence type="ECO:0000256" key="1">
    <source>
        <dbReference type="SAM" id="MobiDB-lite"/>
    </source>
</evidence>
<keyword evidence="2" id="KW-0812">Transmembrane</keyword>
<keyword evidence="2" id="KW-0472">Membrane</keyword>
<reference evidence="3" key="1">
    <citation type="submission" date="2021-12" db="EMBL/GenBank/DDBJ databases">
        <title>Comparative genomics, transcriptomics and evolutionary studies reveal genomic signatures of adaptation to plant cell wall in hemibiotrophic fungi.</title>
        <authorList>
            <consortium name="DOE Joint Genome Institute"/>
            <person name="Baroncelli R."/>
            <person name="Diaz J.F."/>
            <person name="Benocci T."/>
            <person name="Peng M."/>
            <person name="Battaglia E."/>
            <person name="Haridas S."/>
            <person name="Andreopoulos W."/>
            <person name="Labutti K."/>
            <person name="Pangilinan J."/>
            <person name="Floch G.L."/>
            <person name="Makela M.R."/>
            <person name="Henrissat B."/>
            <person name="Grigoriev I.V."/>
            <person name="Crouch J.A."/>
            <person name="De Vries R.P."/>
            <person name="Sukno S.A."/>
            <person name="Thon M.R."/>
        </authorList>
    </citation>
    <scope>NUCLEOTIDE SEQUENCE</scope>
    <source>
        <strain evidence="3">CBS 112980</strain>
    </source>
</reference>
<evidence type="ECO:0000313" key="3">
    <source>
        <dbReference type="EMBL" id="KAK1706611.1"/>
    </source>
</evidence>
<dbReference type="RefSeq" id="XP_060357866.1">
    <property type="nucleotide sequence ID" value="XM_060501595.1"/>
</dbReference>
<dbReference type="Proteomes" id="UP001244207">
    <property type="component" value="Unassembled WGS sequence"/>
</dbReference>
<keyword evidence="4" id="KW-1185">Reference proteome</keyword>
<feature type="region of interest" description="Disordered" evidence="1">
    <location>
        <begin position="141"/>
        <end position="162"/>
    </location>
</feature>
<dbReference type="EMBL" id="JAHMHS010000224">
    <property type="protein sequence ID" value="KAK1706611.1"/>
    <property type="molecule type" value="Genomic_DNA"/>
</dbReference>
<keyword evidence="2" id="KW-1133">Transmembrane helix</keyword>
<protein>
    <submittedName>
        <fullName evidence="3">Uncharacterized protein</fullName>
    </submittedName>
</protein>
<evidence type="ECO:0000256" key="2">
    <source>
        <dbReference type="SAM" id="Phobius"/>
    </source>
</evidence>
<comment type="caution">
    <text evidence="3">The sequence shown here is derived from an EMBL/GenBank/DDBJ whole genome shotgun (WGS) entry which is preliminary data.</text>
</comment>
<dbReference type="AlphaFoldDB" id="A0AAD8X9C2"/>
<evidence type="ECO:0000313" key="4">
    <source>
        <dbReference type="Proteomes" id="UP001244207"/>
    </source>
</evidence>
<dbReference type="GeneID" id="85385494"/>
<dbReference type="Gene3D" id="1.20.140.150">
    <property type="match status" value="1"/>
</dbReference>